<comment type="caution">
    <text evidence="2">The sequence shown here is derived from an EMBL/GenBank/DDBJ whole genome shotgun (WGS) entry which is preliminary data.</text>
</comment>
<feature type="region of interest" description="Disordered" evidence="1">
    <location>
        <begin position="46"/>
        <end position="66"/>
    </location>
</feature>
<evidence type="ECO:0000256" key="1">
    <source>
        <dbReference type="SAM" id="MobiDB-lite"/>
    </source>
</evidence>
<organism evidence="2 3">
    <name type="scientific">Marmota monax</name>
    <name type="common">Woodchuck</name>
    <dbReference type="NCBI Taxonomy" id="9995"/>
    <lineage>
        <taxon>Eukaryota</taxon>
        <taxon>Metazoa</taxon>
        <taxon>Chordata</taxon>
        <taxon>Craniata</taxon>
        <taxon>Vertebrata</taxon>
        <taxon>Euteleostomi</taxon>
        <taxon>Mammalia</taxon>
        <taxon>Eutheria</taxon>
        <taxon>Euarchontoglires</taxon>
        <taxon>Glires</taxon>
        <taxon>Rodentia</taxon>
        <taxon>Sciuromorpha</taxon>
        <taxon>Sciuridae</taxon>
        <taxon>Xerinae</taxon>
        <taxon>Marmotini</taxon>
        <taxon>Marmota</taxon>
    </lineage>
</organism>
<accession>A0A5E4CVY9</accession>
<gene>
    <name evidence="2" type="ORF">MONAX_5E044000</name>
</gene>
<name>A0A5E4CVY9_MARMO</name>
<dbReference type="AlphaFoldDB" id="A0A5E4CVY9"/>
<sequence>KETFCLGRMPSYTQQPSEWTSEWTGQLCIRGSLPSACTGTTVRRNEGSRLQDAHSPAAAGGAAGVQKEHECLTL</sequence>
<proteinExistence type="predicted"/>
<evidence type="ECO:0000313" key="3">
    <source>
        <dbReference type="Proteomes" id="UP000335636"/>
    </source>
</evidence>
<feature type="non-terminal residue" evidence="2">
    <location>
        <position position="1"/>
    </location>
</feature>
<keyword evidence="3" id="KW-1185">Reference proteome</keyword>
<dbReference type="Proteomes" id="UP000335636">
    <property type="component" value="Unassembled WGS sequence"/>
</dbReference>
<protein>
    <submittedName>
        <fullName evidence="2">Uncharacterized protein</fullName>
    </submittedName>
</protein>
<evidence type="ECO:0000313" key="2">
    <source>
        <dbReference type="EMBL" id="VTJ85905.1"/>
    </source>
</evidence>
<reference evidence="2" key="1">
    <citation type="submission" date="2019-04" db="EMBL/GenBank/DDBJ databases">
        <authorList>
            <person name="Alioto T."/>
            <person name="Alioto T."/>
        </authorList>
    </citation>
    <scope>NUCLEOTIDE SEQUENCE [LARGE SCALE GENOMIC DNA]</scope>
</reference>
<dbReference type="EMBL" id="CABDUW010002213">
    <property type="protein sequence ID" value="VTJ85905.1"/>
    <property type="molecule type" value="Genomic_DNA"/>
</dbReference>